<dbReference type="Pfam" id="PF06810">
    <property type="entry name" value="Phage_scaffold"/>
    <property type="match status" value="1"/>
</dbReference>
<name>A0AAW7K9J0_ENTFL</name>
<accession>A0AAW7K9J0</accession>
<reference evidence="3" key="2">
    <citation type="submission" date="2023-03" db="EMBL/GenBank/DDBJ databases">
        <authorList>
            <person name="Zajac M."/>
            <person name="Kwit R."/>
            <person name="Wasyl D."/>
        </authorList>
    </citation>
    <scope>NUCLEOTIDE SEQUENCE</scope>
    <source>
        <strain evidence="3">691B_2</strain>
    </source>
</reference>
<keyword evidence="1" id="KW-0175">Coiled coil</keyword>
<feature type="region of interest" description="Disordered" evidence="2">
    <location>
        <begin position="157"/>
        <end position="177"/>
    </location>
</feature>
<dbReference type="AlphaFoldDB" id="A0AAW7K9J0"/>
<dbReference type="InterPro" id="IPR009636">
    <property type="entry name" value="SCAF"/>
</dbReference>
<dbReference type="EMBL" id="JAREWH010000001">
    <property type="protein sequence ID" value="MDN3191034.1"/>
    <property type="molecule type" value="Genomic_DNA"/>
</dbReference>
<feature type="coiled-coil region" evidence="1">
    <location>
        <begin position="123"/>
        <end position="150"/>
    </location>
</feature>
<comment type="caution">
    <text evidence="3">The sequence shown here is derived from an EMBL/GenBank/DDBJ whole genome shotgun (WGS) entry which is preliminary data.</text>
</comment>
<protein>
    <submittedName>
        <fullName evidence="3">Phage scaffolding protein</fullName>
    </submittedName>
</protein>
<sequence length="197" mass="22225">MKREQLKELGLTDEQINSVMGLHGQTVTELNSKLATAEQERDRFKEQLDSNQTELDALKESAKGNEELTQQLTDLQNKFNEAEKDAQEKLAEQQKDFAIKLALKEVNARDEDIVLQLLDKEAIKVTDEGLEGLKEQLDALKENKNFLFQEKENTPSVPRIFVGGNPSATEEVSGSLGQQMKSKNFNLTNFLTKGENK</sequence>
<proteinExistence type="predicted"/>
<gene>
    <name evidence="3" type="ORF">P0E79_00845</name>
</gene>
<dbReference type="RefSeq" id="WP_242384519.1">
    <property type="nucleotide sequence ID" value="NZ_CAKOCZ010000008.1"/>
</dbReference>
<organism evidence="3 4">
    <name type="scientific">Enterococcus faecalis</name>
    <name type="common">Streptococcus faecalis</name>
    <dbReference type="NCBI Taxonomy" id="1351"/>
    <lineage>
        <taxon>Bacteria</taxon>
        <taxon>Bacillati</taxon>
        <taxon>Bacillota</taxon>
        <taxon>Bacilli</taxon>
        <taxon>Lactobacillales</taxon>
        <taxon>Enterococcaceae</taxon>
        <taxon>Enterococcus</taxon>
    </lineage>
</organism>
<dbReference type="Proteomes" id="UP001173174">
    <property type="component" value="Unassembled WGS sequence"/>
</dbReference>
<evidence type="ECO:0000313" key="4">
    <source>
        <dbReference type="Proteomes" id="UP001173174"/>
    </source>
</evidence>
<evidence type="ECO:0000256" key="1">
    <source>
        <dbReference type="SAM" id="Coils"/>
    </source>
</evidence>
<feature type="compositionally biased region" description="Polar residues" evidence="2">
    <location>
        <begin position="166"/>
        <end position="177"/>
    </location>
</feature>
<evidence type="ECO:0000256" key="2">
    <source>
        <dbReference type="SAM" id="MobiDB-lite"/>
    </source>
</evidence>
<evidence type="ECO:0000313" key="3">
    <source>
        <dbReference type="EMBL" id="MDN3191034.1"/>
    </source>
</evidence>
<reference evidence="3" key="1">
    <citation type="journal article" date="2023" name="Pathogens">
        <title>Prevalence of Enterococcus spp. and the Whole-Genome Characteristics of Enterococcus faecium and Enterococcus faecalis Strains Isolated from Free-Living Birds in Poland.</title>
        <authorList>
            <person name="Kwit R."/>
            <person name="Zajac M."/>
            <person name="Smialowska-Weglinska A."/>
            <person name="Skarzynska M."/>
            <person name="Bomba A."/>
            <person name="Lalak A."/>
            <person name="Skrzypiec E."/>
            <person name="Wojdat D."/>
            <person name="Koza W."/>
            <person name="Mikos-Wojewoda E."/>
            <person name="Pasim P."/>
            <person name="Skora M."/>
            <person name="Polak M."/>
            <person name="Wiacek J."/>
            <person name="Wasyl D."/>
        </authorList>
    </citation>
    <scope>NUCLEOTIDE SEQUENCE</scope>
    <source>
        <strain evidence="3">691B_2</strain>
    </source>
</reference>
<feature type="coiled-coil region" evidence="1">
    <location>
        <begin position="27"/>
        <end position="96"/>
    </location>
</feature>